<feature type="compositionally biased region" description="Acidic residues" evidence="1">
    <location>
        <begin position="73"/>
        <end position="84"/>
    </location>
</feature>
<gene>
    <name evidence="2" type="ORF">FH972_019609</name>
</gene>
<dbReference type="Proteomes" id="UP000327013">
    <property type="component" value="Chromosome 8"/>
</dbReference>
<sequence length="166" mass="17935">MLSDDTDCMDSDEDTTTIPVDEGVGNAGRVDGDEDEGVEGDVGADGHSGEGHASHSGEGVGDGRNVATVEGGDYSDDSVEEYDSDQLQSPHGSDDDRELLSRRKNNVRRTMLVPQLRPSFFNSFLSSDLLSPASSLDRSSTFLWHHGLYTSFVIWGGEYEASGWVK</sequence>
<evidence type="ECO:0000313" key="3">
    <source>
        <dbReference type="Proteomes" id="UP000327013"/>
    </source>
</evidence>
<feature type="compositionally biased region" description="Acidic residues" evidence="1">
    <location>
        <begin position="1"/>
        <end position="15"/>
    </location>
</feature>
<evidence type="ECO:0000256" key="1">
    <source>
        <dbReference type="SAM" id="MobiDB-lite"/>
    </source>
</evidence>
<keyword evidence="3" id="KW-1185">Reference proteome</keyword>
<dbReference type="AlphaFoldDB" id="A0A5N6RR65"/>
<accession>A0A5N6RR65</accession>
<name>A0A5N6RR65_9ROSI</name>
<proteinExistence type="predicted"/>
<feature type="region of interest" description="Disordered" evidence="1">
    <location>
        <begin position="1"/>
        <end position="100"/>
    </location>
</feature>
<evidence type="ECO:0000313" key="2">
    <source>
        <dbReference type="EMBL" id="KAE8124752.1"/>
    </source>
</evidence>
<reference evidence="2 3" key="1">
    <citation type="submission" date="2019-06" db="EMBL/GenBank/DDBJ databases">
        <title>A chromosomal-level reference genome of Carpinus fangiana (Coryloideae, Betulaceae).</title>
        <authorList>
            <person name="Yang X."/>
            <person name="Wang Z."/>
            <person name="Zhang L."/>
            <person name="Hao G."/>
            <person name="Liu J."/>
            <person name="Yang Y."/>
        </authorList>
    </citation>
    <scope>NUCLEOTIDE SEQUENCE [LARGE SCALE GENOMIC DNA]</scope>
    <source>
        <strain evidence="2">Cfa_2016G</strain>
        <tissue evidence="2">Leaf</tissue>
    </source>
</reference>
<dbReference type="EMBL" id="CM017328">
    <property type="protein sequence ID" value="KAE8124752.1"/>
    <property type="molecule type" value="Genomic_DNA"/>
</dbReference>
<organism evidence="2 3">
    <name type="scientific">Carpinus fangiana</name>
    <dbReference type="NCBI Taxonomy" id="176857"/>
    <lineage>
        <taxon>Eukaryota</taxon>
        <taxon>Viridiplantae</taxon>
        <taxon>Streptophyta</taxon>
        <taxon>Embryophyta</taxon>
        <taxon>Tracheophyta</taxon>
        <taxon>Spermatophyta</taxon>
        <taxon>Magnoliopsida</taxon>
        <taxon>eudicotyledons</taxon>
        <taxon>Gunneridae</taxon>
        <taxon>Pentapetalae</taxon>
        <taxon>rosids</taxon>
        <taxon>fabids</taxon>
        <taxon>Fagales</taxon>
        <taxon>Betulaceae</taxon>
        <taxon>Carpinus</taxon>
    </lineage>
</organism>
<protein>
    <submittedName>
        <fullName evidence="2">Uncharacterized protein</fullName>
    </submittedName>
</protein>